<dbReference type="EMBL" id="JACOQK010000001">
    <property type="protein sequence ID" value="MBC5787508.1"/>
    <property type="molecule type" value="Genomic_DNA"/>
</dbReference>
<keyword evidence="2" id="KW-1185">Reference proteome</keyword>
<evidence type="ECO:0000313" key="2">
    <source>
        <dbReference type="Proteomes" id="UP000649151"/>
    </source>
</evidence>
<reference evidence="1 2" key="1">
    <citation type="submission" date="2020-08" db="EMBL/GenBank/DDBJ databases">
        <title>Genome public.</title>
        <authorList>
            <person name="Liu C."/>
            <person name="Sun Q."/>
        </authorList>
    </citation>
    <scope>NUCLEOTIDE SEQUENCE [LARGE SCALE GENOMIC DNA]</scope>
    <source>
        <strain evidence="1 2">NSJ-27</strain>
    </source>
</reference>
<name>A0ABR7IQV7_9CLOT</name>
<proteinExistence type="predicted"/>
<evidence type="ECO:0000313" key="1">
    <source>
        <dbReference type="EMBL" id="MBC5787508.1"/>
    </source>
</evidence>
<dbReference type="RefSeq" id="WP_186996435.1">
    <property type="nucleotide sequence ID" value="NZ_JACOQK010000001.1"/>
</dbReference>
<accession>A0ABR7IQV7</accession>
<gene>
    <name evidence="1" type="ORF">H8Z77_05655</name>
</gene>
<organism evidence="1 2">
    <name type="scientific">Clostridium facile</name>
    <dbReference type="NCBI Taxonomy" id="2763035"/>
    <lineage>
        <taxon>Bacteria</taxon>
        <taxon>Bacillati</taxon>
        <taxon>Bacillota</taxon>
        <taxon>Clostridia</taxon>
        <taxon>Eubacteriales</taxon>
        <taxon>Clostridiaceae</taxon>
        <taxon>Clostridium</taxon>
    </lineage>
</organism>
<protein>
    <submittedName>
        <fullName evidence="1">Uncharacterized protein</fullName>
    </submittedName>
</protein>
<dbReference type="Proteomes" id="UP000649151">
    <property type="component" value="Unassembled WGS sequence"/>
</dbReference>
<comment type="caution">
    <text evidence="1">The sequence shown here is derived from an EMBL/GenBank/DDBJ whole genome shotgun (WGS) entry which is preliminary data.</text>
</comment>
<sequence>MKISENQKNYIPLIIPIDKPYEKLSPSEAKSYFDWFVDHIDERSEYIKQKVSKDLNIPIETLNFSMESLIYIWRWFLKVAELTKTPKNVLKELQKEMKANGEPDEFIEDMVREHSLELSIFSHYVIRDIGMYVGKMFITNFCTLRWDYHTNIEQDSFANIPQIFGFVDSTYNPPFEMQFDPIHFTEMQASNLFDNTQNENDLYNVCKLWTQWIPNSKIKKT</sequence>